<dbReference type="Proteomes" id="UP000815260">
    <property type="component" value="Chromosome 1B"/>
</dbReference>
<dbReference type="AlphaFoldDB" id="A0A9R1IS67"/>
<protein>
    <submittedName>
        <fullName evidence="1">Uncharacterized protein</fullName>
    </submittedName>
</protein>
<gene>
    <name evidence="1" type="ORF">CFC21_008095</name>
</gene>
<reference evidence="1" key="2">
    <citation type="submission" date="2020-03" db="EMBL/GenBank/DDBJ databases">
        <title>The second near-complete assembly of the hexaploid bread wheat (Triticum aestivum) genome.</title>
        <authorList>
            <person name="Zimin A.V."/>
            <person name="Puiu D."/>
            <person name="Shumante A."/>
            <person name="Alonge M."/>
            <person name="Salzberg S.L."/>
        </authorList>
    </citation>
    <scope>NUCLEOTIDE SEQUENCE</scope>
    <source>
        <tissue evidence="1">Leaf</tissue>
    </source>
</reference>
<reference evidence="1" key="1">
    <citation type="journal article" date="2017" name="Gigascience">
        <title>The first near-complete assembly of the hexaploid bread wheat genome, Triticum aestivum.</title>
        <authorList>
            <person name="Zimin A.V."/>
            <person name="Puiu D."/>
            <person name="Hall R."/>
            <person name="Kingan S."/>
            <person name="Clavijo B.J."/>
            <person name="Salzberg S.L."/>
        </authorList>
    </citation>
    <scope>NUCLEOTIDE SEQUENCE</scope>
    <source>
        <tissue evidence="1">Leaf</tissue>
    </source>
</reference>
<feature type="non-terminal residue" evidence="1">
    <location>
        <position position="52"/>
    </location>
</feature>
<sequence length="52" mass="5596">LLGGGVGGTLCSEEEGDIVSLKNYMKRIVLQGDWRRHAALEFHLHLGASSSS</sequence>
<proteinExistence type="predicted"/>
<dbReference type="EMBL" id="CM022212">
    <property type="protein sequence ID" value="KAF6990951.1"/>
    <property type="molecule type" value="Genomic_DNA"/>
</dbReference>
<name>A0A9R1IS67_WHEAT</name>
<comment type="caution">
    <text evidence="1">The sequence shown here is derived from an EMBL/GenBank/DDBJ whole genome shotgun (WGS) entry which is preliminary data.</text>
</comment>
<organism evidence="1">
    <name type="scientific">Triticum aestivum</name>
    <name type="common">Wheat</name>
    <dbReference type="NCBI Taxonomy" id="4565"/>
    <lineage>
        <taxon>Eukaryota</taxon>
        <taxon>Viridiplantae</taxon>
        <taxon>Streptophyta</taxon>
        <taxon>Embryophyta</taxon>
        <taxon>Tracheophyta</taxon>
        <taxon>Spermatophyta</taxon>
        <taxon>Magnoliopsida</taxon>
        <taxon>Liliopsida</taxon>
        <taxon>Poales</taxon>
        <taxon>Poaceae</taxon>
        <taxon>BOP clade</taxon>
        <taxon>Pooideae</taxon>
        <taxon>Triticodae</taxon>
        <taxon>Triticeae</taxon>
        <taxon>Triticinae</taxon>
        <taxon>Triticum</taxon>
    </lineage>
</organism>
<feature type="non-terminal residue" evidence="1">
    <location>
        <position position="1"/>
    </location>
</feature>
<evidence type="ECO:0000313" key="1">
    <source>
        <dbReference type="EMBL" id="KAF6990951.1"/>
    </source>
</evidence>
<accession>A0A9R1IS67</accession>